<dbReference type="Proteomes" id="UP001501727">
    <property type="component" value="Unassembled WGS sequence"/>
</dbReference>
<comment type="caution">
    <text evidence="1">The sequence shown here is derived from an EMBL/GenBank/DDBJ whole genome shotgun (WGS) entry which is preliminary data.</text>
</comment>
<accession>A0ABP7MR30</accession>
<reference evidence="2" key="1">
    <citation type="journal article" date="2019" name="Int. J. Syst. Evol. Microbiol.">
        <title>The Global Catalogue of Microorganisms (GCM) 10K type strain sequencing project: providing services to taxonomists for standard genome sequencing and annotation.</title>
        <authorList>
            <consortium name="The Broad Institute Genomics Platform"/>
            <consortium name="The Broad Institute Genome Sequencing Center for Infectious Disease"/>
            <person name="Wu L."/>
            <person name="Ma J."/>
        </authorList>
    </citation>
    <scope>NUCLEOTIDE SEQUENCE [LARGE SCALE GENOMIC DNA]</scope>
    <source>
        <strain evidence="2">JCM 16916</strain>
    </source>
</reference>
<dbReference type="EMBL" id="BAAAZU010000021">
    <property type="protein sequence ID" value="GAA3928085.1"/>
    <property type="molecule type" value="Genomic_DNA"/>
</dbReference>
<name>A0ABP7MR30_9GAMM</name>
<keyword evidence="2" id="KW-1185">Reference proteome</keyword>
<evidence type="ECO:0000313" key="1">
    <source>
        <dbReference type="EMBL" id="GAA3928085.1"/>
    </source>
</evidence>
<evidence type="ECO:0000313" key="2">
    <source>
        <dbReference type="Proteomes" id="UP001501727"/>
    </source>
</evidence>
<gene>
    <name evidence="1" type="ORF">GCM10022229_22400</name>
</gene>
<dbReference type="RefSeq" id="WP_344760085.1">
    <property type="nucleotide sequence ID" value="NZ_BAAAZU010000021.1"/>
</dbReference>
<proteinExistence type="predicted"/>
<sequence>MSAELEEKIRDDLAKAGMLSELRARKVFADAGWRVRGPGAYFDREEEKSREGDFYATRVHSSRADGAPPIHLEFSAVAEVKKSERPWVVFKRPLEEFERGCAWNNLIARINLPCEPHALVSSLTEHSLLRTLGWEGAGIHESFKSPDQPSKWYSAFVSSLKWASHMTDECPHSDDIHPGNDESVELYFFQPLVVLDGRLFSAELDSDSGIAVTEIKSAAFRFDYASKVYDKDSFRVDLVTVDGLGEYIPLLENRQSSIAYGIQAKLASGRGHDGSAA</sequence>
<protein>
    <submittedName>
        <fullName evidence="1">Uncharacterized protein</fullName>
    </submittedName>
</protein>
<organism evidence="1 2">
    <name type="scientific">Luteimonas lutimaris</name>
    <dbReference type="NCBI Taxonomy" id="698645"/>
    <lineage>
        <taxon>Bacteria</taxon>
        <taxon>Pseudomonadati</taxon>
        <taxon>Pseudomonadota</taxon>
        <taxon>Gammaproteobacteria</taxon>
        <taxon>Lysobacterales</taxon>
        <taxon>Lysobacteraceae</taxon>
        <taxon>Luteimonas</taxon>
    </lineage>
</organism>